<dbReference type="EMBL" id="BLRW01000347">
    <property type="protein sequence ID" value="GFP24116.1"/>
    <property type="molecule type" value="Genomic_DNA"/>
</dbReference>
<gene>
    <name evidence="1" type="ORF">HKBW3S09_01582</name>
</gene>
<proteinExistence type="predicted"/>
<evidence type="ECO:0000313" key="2">
    <source>
        <dbReference type="Proteomes" id="UP000585609"/>
    </source>
</evidence>
<dbReference type="Proteomes" id="UP000585609">
    <property type="component" value="Unassembled WGS sequence"/>
</dbReference>
<feature type="non-terminal residue" evidence="1">
    <location>
        <position position="26"/>
    </location>
</feature>
<protein>
    <submittedName>
        <fullName evidence="1">Uncharacterized protein</fullName>
    </submittedName>
</protein>
<name>A0A6V8P003_9ACTN</name>
<dbReference type="AlphaFoldDB" id="A0A6V8P003"/>
<reference evidence="1 2" key="1">
    <citation type="journal article" date="2020" name="Front. Microbiol.">
        <title>Single-cell genomics of novel Actinobacteria with the Wood-Ljungdahl pathway discovered in a serpentinizing system.</title>
        <authorList>
            <person name="Merino N."/>
            <person name="Kawai M."/>
            <person name="Boyd E.S."/>
            <person name="Colman D.R."/>
            <person name="McGlynn S.E."/>
            <person name="Nealson K.H."/>
            <person name="Kurokawa K."/>
            <person name="Hongoh Y."/>
        </authorList>
    </citation>
    <scope>NUCLEOTIDE SEQUENCE [LARGE SCALE GENOMIC DNA]</scope>
    <source>
        <strain evidence="1 2">S09_30</strain>
    </source>
</reference>
<organism evidence="1 2">
    <name type="scientific">Candidatus Hakubella thermalkaliphila</name>
    <dbReference type="NCBI Taxonomy" id="2754717"/>
    <lineage>
        <taxon>Bacteria</taxon>
        <taxon>Bacillati</taxon>
        <taxon>Actinomycetota</taxon>
        <taxon>Actinomycetota incertae sedis</taxon>
        <taxon>Candidatus Hakubellales</taxon>
        <taxon>Candidatus Hakubellaceae</taxon>
        <taxon>Candidatus Hakubella</taxon>
    </lineage>
</organism>
<evidence type="ECO:0000313" key="1">
    <source>
        <dbReference type="EMBL" id="GFP24116.1"/>
    </source>
</evidence>
<accession>A0A6V8P003</accession>
<sequence>MLFVDFVKVDKRSAQDMVAEIGVEMG</sequence>
<comment type="caution">
    <text evidence="1">The sequence shown here is derived from an EMBL/GenBank/DDBJ whole genome shotgun (WGS) entry which is preliminary data.</text>
</comment>